<dbReference type="RefSeq" id="WP_344152105.1">
    <property type="nucleotide sequence ID" value="NZ_BAAAQR010000006.1"/>
</dbReference>
<dbReference type="EMBL" id="BAAAQR010000006">
    <property type="protein sequence ID" value="GAA2147155.1"/>
    <property type="molecule type" value="Genomic_DNA"/>
</dbReference>
<feature type="compositionally biased region" description="Polar residues" evidence="1">
    <location>
        <begin position="216"/>
        <end position="228"/>
    </location>
</feature>
<keyword evidence="3" id="KW-1185">Reference proteome</keyword>
<evidence type="ECO:0000256" key="1">
    <source>
        <dbReference type="SAM" id="MobiDB-lite"/>
    </source>
</evidence>
<evidence type="ECO:0000313" key="2">
    <source>
        <dbReference type="EMBL" id="GAA2147155.1"/>
    </source>
</evidence>
<sequence>MVTHEIPDGLPVLSRGKHRSPRKGACFMEMASVLANEKWSDHPGCTHPVLAHLARLVNDHTSDQNRGELAPLIPSVVGLRGGGLPWTVGLTAAVALHALPDVPASSQRALLAGLVRCHEAAVSLGPGAVDGEDDIRQALADNPGVVAWARRFSSGAPLSEKQFERRSAPSVMQCAVGGLVAASVYDSDTRLRDLLRVGIDTGLRLQPRPAPVGTDWPSTRTGAARSTS</sequence>
<protein>
    <submittedName>
        <fullName evidence="2">Uncharacterized protein</fullName>
    </submittedName>
</protein>
<dbReference type="Proteomes" id="UP001501771">
    <property type="component" value="Unassembled WGS sequence"/>
</dbReference>
<reference evidence="2 3" key="1">
    <citation type="journal article" date="2019" name="Int. J. Syst. Evol. Microbiol.">
        <title>The Global Catalogue of Microorganisms (GCM) 10K type strain sequencing project: providing services to taxonomists for standard genome sequencing and annotation.</title>
        <authorList>
            <consortium name="The Broad Institute Genomics Platform"/>
            <consortium name="The Broad Institute Genome Sequencing Center for Infectious Disease"/>
            <person name="Wu L."/>
            <person name="Ma J."/>
        </authorList>
    </citation>
    <scope>NUCLEOTIDE SEQUENCE [LARGE SCALE GENOMIC DNA]</scope>
    <source>
        <strain evidence="2 3">JCM 16022</strain>
    </source>
</reference>
<accession>A0ABN2ZT68</accession>
<proteinExistence type="predicted"/>
<gene>
    <name evidence="2" type="ORF">GCM10009844_24110</name>
</gene>
<comment type="caution">
    <text evidence="2">The sequence shown here is derived from an EMBL/GenBank/DDBJ whole genome shotgun (WGS) entry which is preliminary data.</text>
</comment>
<name>A0ABN2ZT68_9ACTN</name>
<feature type="region of interest" description="Disordered" evidence="1">
    <location>
        <begin position="1"/>
        <end position="20"/>
    </location>
</feature>
<organism evidence="2 3">
    <name type="scientific">Nocardioides koreensis</name>
    <dbReference type="NCBI Taxonomy" id="433651"/>
    <lineage>
        <taxon>Bacteria</taxon>
        <taxon>Bacillati</taxon>
        <taxon>Actinomycetota</taxon>
        <taxon>Actinomycetes</taxon>
        <taxon>Propionibacteriales</taxon>
        <taxon>Nocardioidaceae</taxon>
        <taxon>Nocardioides</taxon>
    </lineage>
</organism>
<feature type="region of interest" description="Disordered" evidence="1">
    <location>
        <begin position="206"/>
        <end position="228"/>
    </location>
</feature>
<evidence type="ECO:0000313" key="3">
    <source>
        <dbReference type="Proteomes" id="UP001501771"/>
    </source>
</evidence>